<dbReference type="Proteomes" id="UP001143747">
    <property type="component" value="Unassembled WGS sequence"/>
</dbReference>
<protein>
    <submittedName>
        <fullName evidence="1">Hsp20/alpha crystallin family protein</fullName>
    </submittedName>
</protein>
<dbReference type="InterPro" id="IPR008978">
    <property type="entry name" value="HSP20-like_chaperone"/>
</dbReference>
<organism evidence="1 2">
    <name type="scientific">Methanogenium marinum</name>
    <dbReference type="NCBI Taxonomy" id="348610"/>
    <lineage>
        <taxon>Archaea</taxon>
        <taxon>Methanobacteriati</taxon>
        <taxon>Methanobacteriota</taxon>
        <taxon>Stenosarchaea group</taxon>
        <taxon>Methanomicrobia</taxon>
        <taxon>Methanomicrobiales</taxon>
        <taxon>Methanomicrobiaceae</taxon>
        <taxon>Methanogenium</taxon>
    </lineage>
</organism>
<dbReference type="SUPFAM" id="SSF49764">
    <property type="entry name" value="HSP20-like chaperones"/>
    <property type="match status" value="1"/>
</dbReference>
<dbReference type="EMBL" id="JAKELO010000002">
    <property type="protein sequence ID" value="MDE4907552.1"/>
    <property type="molecule type" value="Genomic_DNA"/>
</dbReference>
<evidence type="ECO:0000313" key="1">
    <source>
        <dbReference type="EMBL" id="MDE4907552.1"/>
    </source>
</evidence>
<evidence type="ECO:0000313" key="2">
    <source>
        <dbReference type="Proteomes" id="UP001143747"/>
    </source>
</evidence>
<name>A0A9Q4KT89_9EURY</name>
<keyword evidence="2" id="KW-1185">Reference proteome</keyword>
<sequence length="130" mass="14722">MANEPYDDVFRNLAKAMEEMIRNLPGDEPPRFIGCTIISGSGDDGRIFHMDDFEDEFDYDLVEDSGFFYITLELSGDESSAPRVEFRDQEVRVTIEGREFDIPLSAPIHQGQGRFGIKNGVLDIICPKLN</sequence>
<reference evidence="1" key="1">
    <citation type="submission" date="2022-01" db="EMBL/GenBank/DDBJ databases">
        <title>Draft genome of Methanogenium marinum DSM 15558.</title>
        <authorList>
            <person name="Chen S.-C."/>
            <person name="You Y.-T."/>
        </authorList>
    </citation>
    <scope>NUCLEOTIDE SEQUENCE</scope>
    <source>
        <strain evidence="1">DSM 15558</strain>
    </source>
</reference>
<comment type="caution">
    <text evidence="1">The sequence shown here is derived from an EMBL/GenBank/DDBJ whole genome shotgun (WGS) entry which is preliminary data.</text>
</comment>
<dbReference type="RefSeq" id="WP_274924201.1">
    <property type="nucleotide sequence ID" value="NZ_JAKELO010000002.1"/>
</dbReference>
<accession>A0A9Q4KT89</accession>
<gene>
    <name evidence="1" type="ORF">L0665_02855</name>
</gene>
<dbReference type="AlphaFoldDB" id="A0A9Q4KT89"/>
<proteinExistence type="predicted"/>
<dbReference type="CDD" id="cd00298">
    <property type="entry name" value="ACD_sHsps_p23-like"/>
    <property type="match status" value="1"/>
</dbReference>